<reference evidence="1" key="1">
    <citation type="submission" date="2021-12" db="EMBL/GenBank/DDBJ databases">
        <authorList>
            <person name="King R."/>
        </authorList>
    </citation>
    <scope>NUCLEOTIDE SEQUENCE</scope>
</reference>
<sequence length="110" mass="11967">MRSRISPARIQAALDRRNYQNFLTYNFSLNEWSGLFHSLGAFAAGGEARSVPVWRGAEPALAARRRLRAGSSREPARSDSIARTFSVLVAAMPVAHVTLSPADDAALPRS</sequence>
<evidence type="ECO:0000313" key="2">
    <source>
        <dbReference type="Proteomes" id="UP001154114"/>
    </source>
</evidence>
<proteinExistence type="predicted"/>
<dbReference type="EMBL" id="LR824012">
    <property type="protein sequence ID" value="CAD0198832.1"/>
    <property type="molecule type" value="Genomic_DNA"/>
</dbReference>
<name>A0A9N8KW54_CHRIL</name>
<dbReference type="AlphaFoldDB" id="A0A9N8KW54"/>
<keyword evidence="2" id="KW-1185">Reference proteome</keyword>
<accession>A0A9N8KW54</accession>
<evidence type="ECO:0000313" key="1">
    <source>
        <dbReference type="EMBL" id="CAD0198832.1"/>
    </source>
</evidence>
<dbReference type="Proteomes" id="UP001154114">
    <property type="component" value="Chromosome 9"/>
</dbReference>
<organism evidence="1 2">
    <name type="scientific">Chrysodeixis includens</name>
    <name type="common">Soybean looper</name>
    <name type="synonym">Pseudoplusia includens</name>
    <dbReference type="NCBI Taxonomy" id="689277"/>
    <lineage>
        <taxon>Eukaryota</taxon>
        <taxon>Metazoa</taxon>
        <taxon>Ecdysozoa</taxon>
        <taxon>Arthropoda</taxon>
        <taxon>Hexapoda</taxon>
        <taxon>Insecta</taxon>
        <taxon>Pterygota</taxon>
        <taxon>Neoptera</taxon>
        <taxon>Endopterygota</taxon>
        <taxon>Lepidoptera</taxon>
        <taxon>Glossata</taxon>
        <taxon>Ditrysia</taxon>
        <taxon>Noctuoidea</taxon>
        <taxon>Noctuidae</taxon>
        <taxon>Plusiinae</taxon>
        <taxon>Chrysodeixis</taxon>
    </lineage>
</organism>
<gene>
    <name evidence="1" type="ORF">CINC_LOCUS13103</name>
</gene>
<protein>
    <submittedName>
        <fullName evidence="1">Uncharacterized protein</fullName>
    </submittedName>
</protein>